<dbReference type="EMBL" id="CVRI01000057">
    <property type="protein sequence ID" value="CRL02499.1"/>
    <property type="molecule type" value="Genomic_DNA"/>
</dbReference>
<keyword evidence="2" id="KW-1015">Disulfide bond</keyword>
<dbReference type="STRING" id="568069.A0A1J1IQI9"/>
<dbReference type="GO" id="GO:0005615">
    <property type="term" value="C:extracellular space"/>
    <property type="evidence" value="ECO:0007669"/>
    <property type="project" value="UniProtKB-ARBA"/>
</dbReference>
<dbReference type="AlphaFoldDB" id="A0A1J1IQI9"/>
<feature type="region of interest" description="Disordered" evidence="4">
    <location>
        <begin position="361"/>
        <end position="535"/>
    </location>
</feature>
<evidence type="ECO:0000313" key="6">
    <source>
        <dbReference type="EMBL" id="CRL02499.1"/>
    </source>
</evidence>
<evidence type="ECO:0000256" key="1">
    <source>
        <dbReference type="ARBA" id="ARBA00022729"/>
    </source>
</evidence>
<proteinExistence type="predicted"/>
<keyword evidence="7" id="KW-1185">Reference proteome</keyword>
<accession>A0A1J1IQI9</accession>
<gene>
    <name evidence="6" type="primary">putative Sptzle 2 (Spz2)</name>
    <name evidence="6" type="ORF">CLUMA_CG015276</name>
</gene>
<keyword evidence="3" id="KW-0325">Glycoprotein</keyword>
<dbReference type="GO" id="GO:0005121">
    <property type="term" value="F:Toll binding"/>
    <property type="evidence" value="ECO:0007669"/>
    <property type="project" value="TreeGrafter"/>
</dbReference>
<dbReference type="InterPro" id="IPR052444">
    <property type="entry name" value="Spz/Toll_ligand-like"/>
</dbReference>
<feature type="domain" description="Spaetzle" evidence="5">
    <location>
        <begin position="262"/>
        <end position="352"/>
    </location>
</feature>
<dbReference type="GO" id="GO:0045087">
    <property type="term" value="P:innate immune response"/>
    <property type="evidence" value="ECO:0007669"/>
    <property type="project" value="TreeGrafter"/>
</dbReference>
<dbReference type="InterPro" id="IPR032104">
    <property type="entry name" value="Spaetzle"/>
</dbReference>
<dbReference type="SUPFAM" id="SSF57501">
    <property type="entry name" value="Cystine-knot cytokines"/>
    <property type="match status" value="1"/>
</dbReference>
<feature type="compositionally biased region" description="Acidic residues" evidence="4">
    <location>
        <begin position="400"/>
        <end position="412"/>
    </location>
</feature>
<dbReference type="Proteomes" id="UP000183832">
    <property type="component" value="Unassembled WGS sequence"/>
</dbReference>
<reference evidence="6 7" key="1">
    <citation type="submission" date="2015-04" db="EMBL/GenBank/DDBJ databases">
        <authorList>
            <person name="Syromyatnikov M.Y."/>
            <person name="Popov V.N."/>
        </authorList>
    </citation>
    <scope>NUCLEOTIDE SEQUENCE [LARGE SCALE GENOMIC DNA]</scope>
</reference>
<protein>
    <submittedName>
        <fullName evidence="6">CLUMA_CG015276, isoform A</fullName>
    </submittedName>
</protein>
<dbReference type="OrthoDB" id="8197497at2759"/>
<dbReference type="GO" id="GO:0008083">
    <property type="term" value="F:growth factor activity"/>
    <property type="evidence" value="ECO:0007669"/>
    <property type="project" value="TreeGrafter"/>
</dbReference>
<evidence type="ECO:0000256" key="4">
    <source>
        <dbReference type="SAM" id="MobiDB-lite"/>
    </source>
</evidence>
<name>A0A1J1IQI9_9DIPT</name>
<dbReference type="Gene3D" id="2.10.90.10">
    <property type="entry name" value="Cystine-knot cytokines"/>
    <property type="match status" value="1"/>
</dbReference>
<dbReference type="GO" id="GO:0021556">
    <property type="term" value="P:central nervous system formation"/>
    <property type="evidence" value="ECO:0007669"/>
    <property type="project" value="TreeGrafter"/>
</dbReference>
<keyword evidence="1" id="KW-0732">Signal</keyword>
<feature type="compositionally biased region" description="Polar residues" evidence="4">
    <location>
        <begin position="511"/>
        <end position="523"/>
    </location>
</feature>
<dbReference type="PANTHER" id="PTHR23199">
    <property type="entry name" value="NEUROTROPHIN 1-RELATED"/>
    <property type="match status" value="1"/>
</dbReference>
<feature type="compositionally biased region" description="Low complexity" evidence="4">
    <location>
        <begin position="361"/>
        <end position="374"/>
    </location>
</feature>
<sequence length="598" mass="67639">MFGDENYKPLLLPILYDLANLMREGFLKSDKYQENEKGNHHQFLRRSFNNENSRVTKETDFSSPSNFMRVDTLHVEEDDKPVVKNIHEDFQSIKPEPLMMILNSSLNNTYDAHSGDKSLPHKLPRVDSTASNTFRSREEIENLALSDLNGTVHMTLRDVNGSDIFPSALIGRRHKKPSGHNVGPNPENCERFTGGICLVAQNYPTNEIMGSIRRHRHAMEALLAEYRDKTAELEKLDYLGNPTSDLSDLRRQDSSGTSAPGSMCSSIIRYARPQKARSATGEWKFIVNTGEHTQTLRLEKCSQPLDPCSYLTENFESSCTQIYNYHRLLSWDSSRGLHVDIFKVPTCCSCHLVGYKESFPPLSSPSNSISSISSKRQRPIDLDTFSSSSNRNSQYSTLLESDDIEDNNDSEDSNIAYQFGNGFKRLKPKKPSVLPPDPDNAKSSRPSNKRNRVRPETFLTPPANNKNSNFPFTKRNSNRQRTPTLKRKQFDQSFAESDTKVSRASIGGSKGVTSLPSRPFSQSERPKKITPSISSTIDTNSVNLRLANANSLEPKRINYNYHPIIDFFEDDQPHKNSLEKKTGKFVTDDNSWRPVIGG</sequence>
<dbReference type="Pfam" id="PF16077">
    <property type="entry name" value="Spaetzle"/>
    <property type="match status" value="1"/>
</dbReference>
<evidence type="ECO:0000259" key="5">
    <source>
        <dbReference type="Pfam" id="PF16077"/>
    </source>
</evidence>
<feature type="compositionally biased region" description="Low complexity" evidence="4">
    <location>
        <begin position="386"/>
        <end position="396"/>
    </location>
</feature>
<dbReference type="InterPro" id="IPR029034">
    <property type="entry name" value="Cystine-knot_cytokine"/>
</dbReference>
<evidence type="ECO:0000256" key="3">
    <source>
        <dbReference type="ARBA" id="ARBA00023180"/>
    </source>
</evidence>
<feature type="compositionally biased region" description="Polar residues" evidence="4">
    <location>
        <begin position="462"/>
        <end position="483"/>
    </location>
</feature>
<evidence type="ECO:0000313" key="7">
    <source>
        <dbReference type="Proteomes" id="UP000183832"/>
    </source>
</evidence>
<organism evidence="6 7">
    <name type="scientific">Clunio marinus</name>
    <dbReference type="NCBI Taxonomy" id="568069"/>
    <lineage>
        <taxon>Eukaryota</taxon>
        <taxon>Metazoa</taxon>
        <taxon>Ecdysozoa</taxon>
        <taxon>Arthropoda</taxon>
        <taxon>Hexapoda</taxon>
        <taxon>Insecta</taxon>
        <taxon>Pterygota</taxon>
        <taxon>Neoptera</taxon>
        <taxon>Endopterygota</taxon>
        <taxon>Diptera</taxon>
        <taxon>Nematocera</taxon>
        <taxon>Chironomoidea</taxon>
        <taxon>Chironomidae</taxon>
        <taxon>Clunio</taxon>
    </lineage>
</organism>
<evidence type="ECO:0000256" key="2">
    <source>
        <dbReference type="ARBA" id="ARBA00023157"/>
    </source>
</evidence>
<dbReference type="PANTHER" id="PTHR23199:SF12">
    <property type="entry name" value="NEUROTROPHIN 1-RELATED"/>
    <property type="match status" value="1"/>
</dbReference>